<dbReference type="KEGG" id="soe:110777705"/>
<evidence type="ECO:0000256" key="4">
    <source>
        <dbReference type="ARBA" id="ARBA00022989"/>
    </source>
</evidence>
<keyword evidence="3 8" id="KW-0732">Signal</keyword>
<accession>A0A9R0HVU4</accession>
<dbReference type="AlphaFoldDB" id="A0A9R0HVU4"/>
<feature type="transmembrane region" description="Helical" evidence="7">
    <location>
        <begin position="106"/>
        <end position="127"/>
    </location>
</feature>
<evidence type="ECO:0000256" key="2">
    <source>
        <dbReference type="ARBA" id="ARBA00022692"/>
    </source>
</evidence>
<keyword evidence="4 7" id="KW-1133">Transmembrane helix</keyword>
<feature type="transmembrane region" description="Helical" evidence="7">
    <location>
        <begin position="152"/>
        <end position="174"/>
    </location>
</feature>
<evidence type="ECO:0000313" key="9">
    <source>
        <dbReference type="Proteomes" id="UP000813463"/>
    </source>
</evidence>
<evidence type="ECO:0008006" key="11">
    <source>
        <dbReference type="Google" id="ProtNLM"/>
    </source>
</evidence>
<evidence type="ECO:0000256" key="3">
    <source>
        <dbReference type="ARBA" id="ARBA00022729"/>
    </source>
</evidence>
<keyword evidence="5 7" id="KW-0472">Membrane</keyword>
<dbReference type="PANTHER" id="PTHR31769">
    <property type="entry name" value="OS07G0462200 PROTEIN-RELATED"/>
    <property type="match status" value="1"/>
</dbReference>
<dbReference type="Proteomes" id="UP000813463">
    <property type="component" value="Chromosome 6"/>
</dbReference>
<dbReference type="OrthoDB" id="1931917at2759"/>
<name>A0A9R0HVU4_SPIOL</name>
<feature type="transmembrane region" description="Helical" evidence="7">
    <location>
        <begin position="65"/>
        <end position="85"/>
    </location>
</feature>
<comment type="similarity">
    <text evidence="6">Belongs to the DESIGUAL family.</text>
</comment>
<reference evidence="10" key="2">
    <citation type="submission" date="2025-08" db="UniProtKB">
        <authorList>
            <consortium name="RefSeq"/>
        </authorList>
    </citation>
    <scope>IDENTIFICATION</scope>
    <source>
        <tissue evidence="10">Leaf</tissue>
    </source>
</reference>
<reference evidence="9" key="1">
    <citation type="journal article" date="2021" name="Nat. Commun.">
        <title>Genomic analyses provide insights into spinach domestication and the genetic basis of agronomic traits.</title>
        <authorList>
            <person name="Cai X."/>
            <person name="Sun X."/>
            <person name="Xu C."/>
            <person name="Sun H."/>
            <person name="Wang X."/>
            <person name="Ge C."/>
            <person name="Zhang Z."/>
            <person name="Wang Q."/>
            <person name="Fei Z."/>
            <person name="Jiao C."/>
            <person name="Wang Q."/>
        </authorList>
    </citation>
    <scope>NUCLEOTIDE SEQUENCE [LARGE SCALE GENOMIC DNA]</scope>
    <source>
        <strain evidence="9">cv. Varoflay</strain>
    </source>
</reference>
<organism evidence="9 10">
    <name type="scientific">Spinacia oleracea</name>
    <name type="common">Spinach</name>
    <dbReference type="NCBI Taxonomy" id="3562"/>
    <lineage>
        <taxon>Eukaryota</taxon>
        <taxon>Viridiplantae</taxon>
        <taxon>Streptophyta</taxon>
        <taxon>Embryophyta</taxon>
        <taxon>Tracheophyta</taxon>
        <taxon>Spermatophyta</taxon>
        <taxon>Magnoliopsida</taxon>
        <taxon>eudicotyledons</taxon>
        <taxon>Gunneridae</taxon>
        <taxon>Pentapetalae</taxon>
        <taxon>Caryophyllales</taxon>
        <taxon>Chenopodiaceae</taxon>
        <taxon>Chenopodioideae</taxon>
        <taxon>Anserineae</taxon>
        <taxon>Spinacia</taxon>
    </lineage>
</organism>
<keyword evidence="9" id="KW-1185">Reference proteome</keyword>
<dbReference type="GO" id="GO:0012505">
    <property type="term" value="C:endomembrane system"/>
    <property type="evidence" value="ECO:0007669"/>
    <property type="project" value="UniProtKB-SubCell"/>
</dbReference>
<gene>
    <name evidence="10" type="primary">LOC110777705</name>
</gene>
<evidence type="ECO:0000256" key="1">
    <source>
        <dbReference type="ARBA" id="ARBA00004127"/>
    </source>
</evidence>
<proteinExistence type="inferred from homology"/>
<evidence type="ECO:0000313" key="10">
    <source>
        <dbReference type="RefSeq" id="XP_021837991.1"/>
    </source>
</evidence>
<dbReference type="InterPro" id="IPR052222">
    <property type="entry name" value="DESIGUAL"/>
</dbReference>
<evidence type="ECO:0000256" key="8">
    <source>
        <dbReference type="SAM" id="SignalP"/>
    </source>
</evidence>
<feature type="signal peptide" evidence="8">
    <location>
        <begin position="1"/>
        <end position="26"/>
    </location>
</feature>
<evidence type="ECO:0000256" key="7">
    <source>
        <dbReference type="SAM" id="Phobius"/>
    </source>
</evidence>
<dbReference type="InterPro" id="IPR009606">
    <property type="entry name" value="DEAL/Modifying_wall_lignin1/2"/>
</dbReference>
<dbReference type="GeneID" id="110777705"/>
<keyword evidence="2 7" id="KW-0812">Transmembrane</keyword>
<comment type="subcellular location">
    <subcellularLocation>
        <location evidence="1">Endomembrane system</location>
        <topology evidence="1">Multi-pass membrane protein</topology>
    </subcellularLocation>
</comment>
<evidence type="ECO:0000256" key="6">
    <source>
        <dbReference type="ARBA" id="ARBA00029467"/>
    </source>
</evidence>
<feature type="chain" id="PRO_5040262511" description="MARVEL domain-containing protein" evidence="8">
    <location>
        <begin position="27"/>
        <end position="188"/>
    </location>
</feature>
<sequence>MRLSMKHMALLISLFGVISFIFGVVAENYKPAAGTPIAGTPIAGTPIAGKGVVICKYPSDPTLPLGYISLATLLISVVLGHKSVFFPYEKKAVPKNAIFGSTTMTVFFTIAWVTAALAATLLLWPIITQHLHLSNTVHHIPDYACPNAKTGLIGGGAFMSLNSALIWLVCLMLANNAREDYFEEASRV</sequence>
<dbReference type="Pfam" id="PF06749">
    <property type="entry name" value="DUF1218"/>
    <property type="match status" value="1"/>
</dbReference>
<evidence type="ECO:0000256" key="5">
    <source>
        <dbReference type="ARBA" id="ARBA00023136"/>
    </source>
</evidence>
<protein>
    <recommendedName>
        <fullName evidence="11">MARVEL domain-containing protein</fullName>
    </recommendedName>
</protein>
<dbReference type="RefSeq" id="XP_021837991.1">
    <property type="nucleotide sequence ID" value="XM_021982299.2"/>
</dbReference>